<feature type="signal peptide" evidence="1">
    <location>
        <begin position="1"/>
        <end position="26"/>
    </location>
</feature>
<proteinExistence type="predicted"/>
<gene>
    <name evidence="2" type="ORF">SAMN05660293_00333</name>
</gene>
<dbReference type="EMBL" id="FUZA01000001">
    <property type="protein sequence ID" value="SKB46446.1"/>
    <property type="molecule type" value="Genomic_DNA"/>
</dbReference>
<sequence length="267" mass="30473">MTRKRSPFSLPAQMFLLLSATFLSCGKDDLPPNQDAPVIAEAHSNAFVVTQLLSQTNMPGYEITDIQYNADHSLKSYRTESGAYTTHVAYAPNKVIYTTIFGGKKSSDIVYDLVNQYAVKKLETFYTSSGNVSDMIQTEYIYQSGKVIKEYYRENNLPDGHLVYHYDDHNVTFQERYDADGVIVNKTSYEYYLKHTDKSVYFSQFNFKMDAKLFPQKSLNLIETRYLKKPGKNPVSTHYTYILNGSGYPSSGTVSGPDPYNWTSVWL</sequence>
<dbReference type="Proteomes" id="UP000190897">
    <property type="component" value="Unassembled WGS sequence"/>
</dbReference>
<evidence type="ECO:0008006" key="4">
    <source>
        <dbReference type="Google" id="ProtNLM"/>
    </source>
</evidence>
<keyword evidence="3" id="KW-1185">Reference proteome</keyword>
<evidence type="ECO:0000256" key="1">
    <source>
        <dbReference type="SAM" id="SignalP"/>
    </source>
</evidence>
<reference evidence="3" key="1">
    <citation type="submission" date="2017-02" db="EMBL/GenBank/DDBJ databases">
        <authorList>
            <person name="Varghese N."/>
            <person name="Submissions S."/>
        </authorList>
    </citation>
    <scope>NUCLEOTIDE SEQUENCE [LARGE SCALE GENOMIC DNA]</scope>
    <source>
        <strain evidence="3">DSM 22270</strain>
    </source>
</reference>
<evidence type="ECO:0000313" key="2">
    <source>
        <dbReference type="EMBL" id="SKB46446.1"/>
    </source>
</evidence>
<organism evidence="2 3">
    <name type="scientific">Dyadobacter psychrophilus</name>
    <dbReference type="NCBI Taxonomy" id="651661"/>
    <lineage>
        <taxon>Bacteria</taxon>
        <taxon>Pseudomonadati</taxon>
        <taxon>Bacteroidota</taxon>
        <taxon>Cytophagia</taxon>
        <taxon>Cytophagales</taxon>
        <taxon>Spirosomataceae</taxon>
        <taxon>Dyadobacter</taxon>
    </lineage>
</organism>
<name>A0A1T5BGT1_9BACT</name>
<protein>
    <recommendedName>
        <fullName evidence="4">YD repeat-containing protein</fullName>
    </recommendedName>
</protein>
<dbReference type="PROSITE" id="PS51257">
    <property type="entry name" value="PROKAR_LIPOPROTEIN"/>
    <property type="match status" value="1"/>
</dbReference>
<dbReference type="AlphaFoldDB" id="A0A1T5BGT1"/>
<feature type="chain" id="PRO_5013273186" description="YD repeat-containing protein" evidence="1">
    <location>
        <begin position="27"/>
        <end position="267"/>
    </location>
</feature>
<dbReference type="OrthoDB" id="9821199at2"/>
<dbReference type="RefSeq" id="WP_141110161.1">
    <property type="nucleotide sequence ID" value="NZ_FUZA01000001.1"/>
</dbReference>
<keyword evidence="1" id="KW-0732">Signal</keyword>
<evidence type="ECO:0000313" key="3">
    <source>
        <dbReference type="Proteomes" id="UP000190897"/>
    </source>
</evidence>
<accession>A0A1T5BGT1</accession>